<dbReference type="PANTHER" id="PTHR21043">
    <property type="entry name" value="IOJAP SUPERFAMILY ORTHOLOG"/>
    <property type="match status" value="1"/>
</dbReference>
<dbReference type="EMBL" id="CAEZZY010000066">
    <property type="protein sequence ID" value="CAB4779734.1"/>
    <property type="molecule type" value="Genomic_DNA"/>
</dbReference>
<dbReference type="GO" id="GO:0043023">
    <property type="term" value="F:ribosomal large subunit binding"/>
    <property type="evidence" value="ECO:0007669"/>
    <property type="project" value="TreeGrafter"/>
</dbReference>
<sequence>MPASKSVTELTQVAARAIADKFGTEMIAIDLSDQMVLSEVFLIATGANIRQVDAIADEVEEKLRLIGEKPARREGTDEWILLDYSDLVVHIQSAELRRYYMLDRLWNDCPTIDLDVVKENVANGR</sequence>
<dbReference type="AlphaFoldDB" id="A0A6J6W8A9"/>
<dbReference type="SUPFAM" id="SSF81301">
    <property type="entry name" value="Nucleotidyltransferase"/>
    <property type="match status" value="1"/>
</dbReference>
<dbReference type="InterPro" id="IPR043519">
    <property type="entry name" value="NT_sf"/>
</dbReference>
<gene>
    <name evidence="2" type="ORF">UFOPK2928_00709</name>
    <name evidence="3" type="ORF">UFOPK4010_00594</name>
</gene>
<evidence type="ECO:0000313" key="3">
    <source>
        <dbReference type="EMBL" id="CAB4991040.1"/>
    </source>
</evidence>
<reference evidence="2" key="1">
    <citation type="submission" date="2020-05" db="EMBL/GenBank/DDBJ databases">
        <authorList>
            <person name="Chiriac C."/>
            <person name="Salcher M."/>
            <person name="Ghai R."/>
            <person name="Kavagutti S V."/>
        </authorList>
    </citation>
    <scope>NUCLEOTIDE SEQUENCE</scope>
</reference>
<name>A0A6J6W8A9_9ZZZZ</name>
<dbReference type="Pfam" id="PF02410">
    <property type="entry name" value="RsfS"/>
    <property type="match status" value="1"/>
</dbReference>
<accession>A0A6J6W8A9</accession>
<dbReference type="EMBL" id="CAFBOU010000038">
    <property type="protein sequence ID" value="CAB4991040.1"/>
    <property type="molecule type" value="Genomic_DNA"/>
</dbReference>
<dbReference type="GO" id="GO:0090071">
    <property type="term" value="P:negative regulation of ribosome biogenesis"/>
    <property type="evidence" value="ECO:0007669"/>
    <property type="project" value="TreeGrafter"/>
</dbReference>
<protein>
    <submittedName>
        <fullName evidence="2">Unannotated protein</fullName>
    </submittedName>
</protein>
<proteinExistence type="inferred from homology"/>
<evidence type="ECO:0000256" key="1">
    <source>
        <dbReference type="ARBA" id="ARBA00010574"/>
    </source>
</evidence>
<comment type="similarity">
    <text evidence="1">Belongs to the Iojap/RsfS family.</text>
</comment>
<dbReference type="GO" id="GO:0017148">
    <property type="term" value="P:negative regulation of translation"/>
    <property type="evidence" value="ECO:0007669"/>
    <property type="project" value="TreeGrafter"/>
</dbReference>
<dbReference type="PANTHER" id="PTHR21043:SF0">
    <property type="entry name" value="MITOCHONDRIAL ASSEMBLY OF RIBOSOMAL LARGE SUBUNIT PROTEIN 1"/>
    <property type="match status" value="1"/>
</dbReference>
<dbReference type="NCBIfam" id="TIGR00090">
    <property type="entry name" value="rsfS_iojap_ybeB"/>
    <property type="match status" value="1"/>
</dbReference>
<evidence type="ECO:0000313" key="2">
    <source>
        <dbReference type="EMBL" id="CAB4779734.1"/>
    </source>
</evidence>
<dbReference type="HAMAP" id="MF_01477">
    <property type="entry name" value="Iojap_RsfS"/>
    <property type="match status" value="1"/>
</dbReference>
<organism evidence="2">
    <name type="scientific">freshwater metagenome</name>
    <dbReference type="NCBI Taxonomy" id="449393"/>
    <lineage>
        <taxon>unclassified sequences</taxon>
        <taxon>metagenomes</taxon>
        <taxon>ecological metagenomes</taxon>
    </lineage>
</organism>
<dbReference type="InterPro" id="IPR004394">
    <property type="entry name" value="Iojap/RsfS/C7orf30"/>
</dbReference>
<dbReference type="Gene3D" id="3.30.460.10">
    <property type="entry name" value="Beta Polymerase, domain 2"/>
    <property type="match status" value="1"/>
</dbReference>